<evidence type="ECO:0000259" key="1">
    <source>
        <dbReference type="PROSITE" id="PS51186"/>
    </source>
</evidence>
<proteinExistence type="predicted"/>
<accession>A0ABV4UDW5</accession>
<keyword evidence="3" id="KW-1185">Reference proteome</keyword>
<keyword evidence="2" id="KW-0808">Transferase</keyword>
<organism evidence="2 3">
    <name type="scientific">Dentiradicibacter hellwigii</name>
    <dbReference type="NCBI Taxonomy" id="3149053"/>
    <lineage>
        <taxon>Bacteria</taxon>
        <taxon>Pseudomonadati</taxon>
        <taxon>Pseudomonadota</taxon>
        <taxon>Betaproteobacteria</taxon>
        <taxon>Rhodocyclales</taxon>
        <taxon>Rhodocyclaceae</taxon>
        <taxon>Dentiradicibacter</taxon>
    </lineage>
</organism>
<dbReference type="Gene3D" id="3.40.630.30">
    <property type="match status" value="1"/>
</dbReference>
<dbReference type="PROSITE" id="PS51186">
    <property type="entry name" value="GNAT"/>
    <property type="match status" value="1"/>
</dbReference>
<dbReference type="InterPro" id="IPR016181">
    <property type="entry name" value="Acyl_CoA_acyltransferase"/>
</dbReference>
<sequence>MTLLIRPARAEDWPAIWNIVEPTIRAGETYALDTAMSEEAGRAYWLGQDKETFVAESEKTVLGTYYLRTNQPGGGAHVCNCGYMTHPHATGRGIARQMCLHSLEYAQTRGYRAMQFNFVVSTNERAVRLWQSLGFHIVGRLPLAFRHPKYGDVDALVMFRQLSATDLTPRTSLHHPA</sequence>
<evidence type="ECO:0000313" key="2">
    <source>
        <dbReference type="EMBL" id="MFA9949546.1"/>
    </source>
</evidence>
<dbReference type="RefSeq" id="WP_418890665.1">
    <property type="nucleotide sequence ID" value="NZ_JBEUWX010000002.1"/>
</dbReference>
<feature type="domain" description="N-acetyltransferase" evidence="1">
    <location>
        <begin position="3"/>
        <end position="163"/>
    </location>
</feature>
<dbReference type="Proteomes" id="UP001574673">
    <property type="component" value="Unassembled WGS sequence"/>
</dbReference>
<dbReference type="GO" id="GO:0016746">
    <property type="term" value="F:acyltransferase activity"/>
    <property type="evidence" value="ECO:0007669"/>
    <property type="project" value="UniProtKB-KW"/>
</dbReference>
<name>A0ABV4UDW5_9RHOO</name>
<evidence type="ECO:0000313" key="3">
    <source>
        <dbReference type="Proteomes" id="UP001574673"/>
    </source>
</evidence>
<dbReference type="InterPro" id="IPR000182">
    <property type="entry name" value="GNAT_dom"/>
</dbReference>
<dbReference type="SUPFAM" id="SSF55729">
    <property type="entry name" value="Acyl-CoA N-acyltransferases (Nat)"/>
    <property type="match status" value="1"/>
</dbReference>
<reference evidence="3" key="1">
    <citation type="submission" date="2024-06" db="EMBL/GenBank/DDBJ databases">
        <title>Radixoralia hellwigii gen. nov., sp nov., isolated from a root canal in the human oral cavity.</title>
        <authorList>
            <person name="Bartsch S."/>
            <person name="Wittmer A."/>
            <person name="Schulz A.-K."/>
            <person name="Neumann-Schaal M."/>
            <person name="Wolf J."/>
            <person name="Gronow S."/>
            <person name="Tennert C."/>
            <person name="Haecker G."/>
            <person name="Cieplik F."/>
            <person name="Al-Ahmad A."/>
        </authorList>
    </citation>
    <scope>NUCLEOTIDE SEQUENCE [LARGE SCALE GENOMIC DNA]</scope>
    <source>
        <strain evidence="3">Wk13</strain>
    </source>
</reference>
<protein>
    <submittedName>
        <fullName evidence="2">N-acetyltransferase</fullName>
        <ecNumber evidence="2">2.3.1.-</ecNumber>
    </submittedName>
</protein>
<comment type="caution">
    <text evidence="2">The sequence shown here is derived from an EMBL/GenBank/DDBJ whole genome shotgun (WGS) entry which is preliminary data.</text>
</comment>
<dbReference type="PANTHER" id="PTHR43138:SF1">
    <property type="entry name" value="N-ACETYLTRANSFERASE ACA1"/>
    <property type="match status" value="1"/>
</dbReference>
<keyword evidence="2" id="KW-0012">Acyltransferase</keyword>
<gene>
    <name evidence="2" type="ORF">ABCS64_04250</name>
</gene>
<dbReference type="CDD" id="cd04301">
    <property type="entry name" value="NAT_SF"/>
    <property type="match status" value="1"/>
</dbReference>
<dbReference type="InterPro" id="IPR052742">
    <property type="entry name" value="Mito_N-acetyltransferase"/>
</dbReference>
<dbReference type="EC" id="2.3.1.-" evidence="2"/>
<dbReference type="PANTHER" id="PTHR43138">
    <property type="entry name" value="ACETYLTRANSFERASE, GNAT FAMILY"/>
    <property type="match status" value="1"/>
</dbReference>
<dbReference type="EMBL" id="JBEUWX010000002">
    <property type="protein sequence ID" value="MFA9949546.1"/>
    <property type="molecule type" value="Genomic_DNA"/>
</dbReference>
<dbReference type="Pfam" id="PF00583">
    <property type="entry name" value="Acetyltransf_1"/>
    <property type="match status" value="1"/>
</dbReference>